<dbReference type="InterPro" id="IPR037151">
    <property type="entry name" value="AlkB-like_sf"/>
</dbReference>
<name>A0AAV5AMW2_9AGAM</name>
<dbReference type="Proteomes" id="UP001050691">
    <property type="component" value="Unassembled WGS sequence"/>
</dbReference>
<organism evidence="7 8">
    <name type="scientific">Clathrus columnatus</name>
    <dbReference type="NCBI Taxonomy" id="1419009"/>
    <lineage>
        <taxon>Eukaryota</taxon>
        <taxon>Fungi</taxon>
        <taxon>Dikarya</taxon>
        <taxon>Basidiomycota</taxon>
        <taxon>Agaricomycotina</taxon>
        <taxon>Agaricomycetes</taxon>
        <taxon>Phallomycetidae</taxon>
        <taxon>Phallales</taxon>
        <taxon>Clathraceae</taxon>
        <taxon>Clathrus</taxon>
    </lineage>
</organism>
<evidence type="ECO:0000256" key="2">
    <source>
        <dbReference type="ARBA" id="ARBA00022723"/>
    </source>
</evidence>
<evidence type="ECO:0000256" key="6">
    <source>
        <dbReference type="SAM" id="MobiDB-lite"/>
    </source>
</evidence>
<dbReference type="SUPFAM" id="SSF51197">
    <property type="entry name" value="Clavaminate synthase-like"/>
    <property type="match status" value="1"/>
</dbReference>
<evidence type="ECO:0008006" key="9">
    <source>
        <dbReference type="Google" id="ProtNLM"/>
    </source>
</evidence>
<proteinExistence type="inferred from homology"/>
<protein>
    <recommendedName>
        <fullName evidence="9">Fe2OG dioxygenase domain-containing protein</fullName>
    </recommendedName>
</protein>
<dbReference type="PANTHER" id="PTHR46030:SF1">
    <property type="entry name" value="ALPHA-KETOGLUTARATE-DEPENDENT DIOXYGENASE ALKB HOMOLOG 6"/>
    <property type="match status" value="1"/>
</dbReference>
<dbReference type="EMBL" id="BPWL01000009">
    <property type="protein sequence ID" value="GJJ14023.1"/>
    <property type="molecule type" value="Genomic_DNA"/>
</dbReference>
<dbReference type="PANTHER" id="PTHR46030">
    <property type="entry name" value="ALPHA-KETOGLUTARATE-DEPENDENT DIOXYGENASE ALKB HOMOLOG 6"/>
    <property type="match status" value="1"/>
</dbReference>
<keyword evidence="4" id="KW-0560">Oxidoreductase</keyword>
<comment type="similarity">
    <text evidence="1">Belongs to the alkB family.</text>
</comment>
<evidence type="ECO:0000313" key="7">
    <source>
        <dbReference type="EMBL" id="GJJ14023.1"/>
    </source>
</evidence>
<keyword evidence="3" id="KW-0223">Dioxygenase</keyword>
<keyword evidence="8" id="KW-1185">Reference proteome</keyword>
<dbReference type="GO" id="GO:0005634">
    <property type="term" value="C:nucleus"/>
    <property type="evidence" value="ECO:0007669"/>
    <property type="project" value="TreeGrafter"/>
</dbReference>
<dbReference type="AlphaFoldDB" id="A0AAV5AMW2"/>
<dbReference type="GO" id="GO:0051213">
    <property type="term" value="F:dioxygenase activity"/>
    <property type="evidence" value="ECO:0007669"/>
    <property type="project" value="UniProtKB-KW"/>
</dbReference>
<sequence>MDVPPIVSVVPPFDLKSFRVPSDVDEAFYIPNFITPEEEEYLLRKPHEDGPGYHPVVATISLGSHAIFHYHRYRPEQAEQYINNSTLSAEGSGKLIDPQSVLSLLLEPRSLVITTKNLYRDYLHSIEPVEQDIIAPASVRGCDPGNNGNSSNHSSERESSDQTHIGYQVANWDLLADEENRCVAKEGGTLHRKIRVSMTCRDVEKILLGKGLGFGISKVHS</sequence>
<reference evidence="7" key="1">
    <citation type="submission" date="2021-10" db="EMBL/GenBank/DDBJ databases">
        <title>De novo Genome Assembly of Clathrus columnatus (Basidiomycota, Fungi) Using Illumina and Nanopore Sequence Data.</title>
        <authorList>
            <person name="Ogiso-Tanaka E."/>
            <person name="Itagaki H."/>
            <person name="Hosoya T."/>
            <person name="Hosaka K."/>
        </authorList>
    </citation>
    <scope>NUCLEOTIDE SEQUENCE</scope>
    <source>
        <strain evidence="7">MO-923</strain>
    </source>
</reference>
<gene>
    <name evidence="7" type="ORF">Clacol_008280</name>
</gene>
<dbReference type="GO" id="GO:0046872">
    <property type="term" value="F:metal ion binding"/>
    <property type="evidence" value="ECO:0007669"/>
    <property type="project" value="UniProtKB-KW"/>
</dbReference>
<evidence type="ECO:0000256" key="1">
    <source>
        <dbReference type="ARBA" id="ARBA00007879"/>
    </source>
</evidence>
<evidence type="ECO:0000256" key="3">
    <source>
        <dbReference type="ARBA" id="ARBA00022964"/>
    </source>
</evidence>
<evidence type="ECO:0000256" key="5">
    <source>
        <dbReference type="ARBA" id="ARBA00023004"/>
    </source>
</evidence>
<dbReference type="Gene3D" id="2.60.120.590">
    <property type="entry name" value="Alpha-ketoglutarate-dependent dioxygenase AlkB-like"/>
    <property type="match status" value="1"/>
</dbReference>
<evidence type="ECO:0000313" key="8">
    <source>
        <dbReference type="Proteomes" id="UP001050691"/>
    </source>
</evidence>
<keyword evidence="5" id="KW-0408">Iron</keyword>
<dbReference type="InterPro" id="IPR032862">
    <property type="entry name" value="ALKBH6"/>
</dbReference>
<evidence type="ECO:0000256" key="4">
    <source>
        <dbReference type="ARBA" id="ARBA00023002"/>
    </source>
</evidence>
<keyword evidence="2" id="KW-0479">Metal-binding</keyword>
<accession>A0AAV5AMW2</accession>
<feature type="region of interest" description="Disordered" evidence="6">
    <location>
        <begin position="137"/>
        <end position="162"/>
    </location>
</feature>
<comment type="caution">
    <text evidence="7">The sequence shown here is derived from an EMBL/GenBank/DDBJ whole genome shotgun (WGS) entry which is preliminary data.</text>
</comment>